<evidence type="ECO:0000256" key="5">
    <source>
        <dbReference type="ARBA" id="ARBA00022989"/>
    </source>
</evidence>
<dbReference type="SMART" id="SM01381">
    <property type="entry name" value="7TM_GPCR_Srsx"/>
    <property type="match status" value="1"/>
</dbReference>
<dbReference type="PANTHER" id="PTHR24248:SF143">
    <property type="entry name" value="D(4) DOPAMINE RECEPTOR"/>
    <property type="match status" value="1"/>
</dbReference>
<reference evidence="16" key="1">
    <citation type="submission" date="2025-08" db="UniProtKB">
        <authorList>
            <consortium name="RefSeq"/>
        </authorList>
    </citation>
    <scope>IDENTIFICATION</scope>
    <source>
        <tissue evidence="16">Sperm</tissue>
    </source>
</reference>
<dbReference type="GO" id="GO:0051378">
    <property type="term" value="F:serotonin binding"/>
    <property type="evidence" value="ECO:0007669"/>
    <property type="project" value="UniProtKB-ARBA"/>
</dbReference>
<dbReference type="GO" id="GO:0045202">
    <property type="term" value="C:synapse"/>
    <property type="evidence" value="ECO:0007669"/>
    <property type="project" value="GOC"/>
</dbReference>
<keyword evidence="3" id="KW-0085">Behavior</keyword>
<evidence type="ECO:0000256" key="2">
    <source>
        <dbReference type="ARBA" id="ARBA00022475"/>
    </source>
</evidence>
<evidence type="ECO:0000256" key="6">
    <source>
        <dbReference type="ARBA" id="ARBA00023040"/>
    </source>
</evidence>
<dbReference type="RefSeq" id="XP_032815962.1">
    <property type="nucleotide sequence ID" value="XM_032960071.1"/>
</dbReference>
<keyword evidence="9 11" id="KW-0675">Receptor</keyword>
<dbReference type="GO" id="GO:0060158">
    <property type="term" value="P:phospholipase C-activating dopamine receptor signaling pathway"/>
    <property type="evidence" value="ECO:0007669"/>
    <property type="project" value="TreeGrafter"/>
</dbReference>
<feature type="region of interest" description="Disordered" evidence="12">
    <location>
        <begin position="34"/>
        <end position="69"/>
    </location>
</feature>
<dbReference type="InterPro" id="IPR000276">
    <property type="entry name" value="GPCR_Rhodpsn"/>
</dbReference>
<feature type="domain" description="G-protein coupled receptors family 1 profile" evidence="14">
    <location>
        <begin position="112"/>
        <end position="456"/>
    </location>
</feature>
<evidence type="ECO:0000256" key="4">
    <source>
        <dbReference type="ARBA" id="ARBA00022692"/>
    </source>
</evidence>
<dbReference type="GO" id="GO:0004930">
    <property type="term" value="F:G protein-coupled receptor activity"/>
    <property type="evidence" value="ECO:0007669"/>
    <property type="project" value="UniProtKB-KW"/>
</dbReference>
<feature type="compositionally biased region" description="Polar residues" evidence="12">
    <location>
        <begin position="354"/>
        <end position="365"/>
    </location>
</feature>
<dbReference type="GO" id="GO:0051967">
    <property type="term" value="P:negative regulation of synaptic transmission, glutamatergic"/>
    <property type="evidence" value="ECO:0007669"/>
    <property type="project" value="TreeGrafter"/>
</dbReference>
<comment type="subcellular location">
    <subcellularLocation>
        <location evidence="1">Cell membrane</location>
        <topology evidence="1">Multi-pass membrane protein</topology>
    </subcellularLocation>
</comment>
<feature type="transmembrane region" description="Helical" evidence="13">
    <location>
        <begin position="443"/>
        <end position="459"/>
    </location>
</feature>
<sequence>MASTTPGRLCLPRADIVHTAPGRQLRLSRLTLTHRQTHTHTRNNPLPRHTHAHARANSTRRSPKPNQSAPIYQSIMHNLSSGEPYGREEEPERLSYPALALGVGLVAATLLGNSLVCLCVTTERSLRTATNWFIVSLAVADLLVGILVLPLFVYSEFLSGVWTLGSGLCDALMTLDVMLCTASIYNLCAISLDRFIAVRAPLHYEHKRVNVRQAALITATWLLSLALASPLALGANSNPERDPAVCRLERPAFVIFSSVCSFFVPCPAMLALYCCVCRGLRRWSARHKCSSSSVRRSQEKESVRTRELSGAGAVRPSGSPTCQGESSIPGEKEQQQHQQQHHHQDEKKKEEHTSAFTNPTSSTMKSAHRYLQGSCGRRGTTEEVSGMRPSWFIGRRDRKAMKVLPIVIGAFLVCWTPFFVVHVSHAVCPGCRIPALASGPCTWLGYVNSALNPLIYAAFNPDFRRALRRRCPCQSAPPRRRRC</sequence>
<dbReference type="InterPro" id="IPR017452">
    <property type="entry name" value="GPCR_Rhodpsn_7TM"/>
</dbReference>
<feature type="transmembrane region" description="Helical" evidence="13">
    <location>
        <begin position="403"/>
        <end position="423"/>
    </location>
</feature>
<proteinExistence type="inferred from homology"/>
<dbReference type="PROSITE" id="PS00237">
    <property type="entry name" value="G_PROTEIN_RECEP_F1_1"/>
    <property type="match status" value="1"/>
</dbReference>
<name>A0AAJ7WZX7_PETMA</name>
<dbReference type="GO" id="GO:0005886">
    <property type="term" value="C:plasma membrane"/>
    <property type="evidence" value="ECO:0007669"/>
    <property type="project" value="UniProtKB-SubCell"/>
</dbReference>
<dbReference type="Gene3D" id="1.20.1070.10">
    <property type="entry name" value="Rhodopsin 7-helix transmembrane proteins"/>
    <property type="match status" value="1"/>
</dbReference>
<feature type="region of interest" description="Disordered" evidence="12">
    <location>
        <begin position="294"/>
        <end position="369"/>
    </location>
</feature>
<evidence type="ECO:0000256" key="10">
    <source>
        <dbReference type="ARBA" id="ARBA00023224"/>
    </source>
</evidence>
<dbReference type="AlphaFoldDB" id="A0AAJ7WZX7"/>
<gene>
    <name evidence="16" type="primary">LOC116945601</name>
</gene>
<evidence type="ECO:0000256" key="13">
    <source>
        <dbReference type="SAM" id="Phobius"/>
    </source>
</evidence>
<keyword evidence="5 13" id="KW-1133">Transmembrane helix</keyword>
<dbReference type="GO" id="GO:0051481">
    <property type="term" value="P:negative regulation of cytosolic calcium ion concentration"/>
    <property type="evidence" value="ECO:0007669"/>
    <property type="project" value="TreeGrafter"/>
</dbReference>
<dbReference type="PANTHER" id="PTHR24248">
    <property type="entry name" value="ADRENERGIC RECEPTOR-RELATED G-PROTEIN COUPLED RECEPTOR"/>
    <property type="match status" value="1"/>
</dbReference>
<feature type="transmembrane region" description="Helical" evidence="13">
    <location>
        <begin position="253"/>
        <end position="276"/>
    </location>
</feature>
<keyword evidence="4 11" id="KW-0812">Transmembrane</keyword>
<evidence type="ECO:0000256" key="8">
    <source>
        <dbReference type="ARBA" id="ARBA00023157"/>
    </source>
</evidence>
<dbReference type="PROSITE" id="PS50262">
    <property type="entry name" value="G_PROTEIN_RECEP_F1_2"/>
    <property type="match status" value="1"/>
</dbReference>
<dbReference type="PRINTS" id="PR00569">
    <property type="entry name" value="DOPAMINED4R"/>
</dbReference>
<dbReference type="GO" id="GO:0001591">
    <property type="term" value="F:dopamine neurotransmitter receptor activity, coupled via Gi/Go"/>
    <property type="evidence" value="ECO:0007669"/>
    <property type="project" value="TreeGrafter"/>
</dbReference>
<comment type="similarity">
    <text evidence="11">Belongs to the G-protein coupled receptor 1 family.</text>
</comment>
<feature type="compositionally biased region" description="Basic and acidic residues" evidence="12">
    <location>
        <begin position="342"/>
        <end position="353"/>
    </location>
</feature>
<feature type="transmembrane region" description="Helical" evidence="13">
    <location>
        <begin position="213"/>
        <end position="233"/>
    </location>
</feature>
<protein>
    <submittedName>
        <fullName evidence="16">D(4) dopamine receptor-like isoform X1</fullName>
    </submittedName>
</protein>
<feature type="transmembrane region" description="Helical" evidence="13">
    <location>
        <begin position="132"/>
        <end position="152"/>
    </location>
</feature>
<evidence type="ECO:0000313" key="15">
    <source>
        <dbReference type="Proteomes" id="UP001318040"/>
    </source>
</evidence>
<keyword evidence="7 13" id="KW-0472">Membrane</keyword>
<keyword evidence="6 11" id="KW-0297">G-protein coupled receptor</keyword>
<keyword evidence="10 11" id="KW-0807">Transducer</keyword>
<evidence type="ECO:0000313" key="16">
    <source>
        <dbReference type="RefSeq" id="XP_032815962.1"/>
    </source>
</evidence>
<keyword evidence="8" id="KW-1015">Disulfide bond</keyword>
<dbReference type="Pfam" id="PF00001">
    <property type="entry name" value="7tm_1"/>
    <property type="match status" value="1"/>
</dbReference>
<evidence type="ECO:0000256" key="9">
    <source>
        <dbReference type="ARBA" id="ARBA00023170"/>
    </source>
</evidence>
<evidence type="ECO:0000259" key="14">
    <source>
        <dbReference type="PROSITE" id="PS50262"/>
    </source>
</evidence>
<feature type="transmembrane region" description="Helical" evidence="13">
    <location>
        <begin position="98"/>
        <end position="120"/>
    </location>
</feature>
<evidence type="ECO:0000256" key="3">
    <source>
        <dbReference type="ARBA" id="ARBA00022610"/>
    </source>
</evidence>
<dbReference type="KEGG" id="pmrn:116945601"/>
<keyword evidence="2" id="KW-1003">Cell membrane</keyword>
<dbReference type="GO" id="GO:0007195">
    <property type="term" value="P:adenylate cyclase-inhibiting dopamine receptor signaling pathway"/>
    <property type="evidence" value="ECO:0007669"/>
    <property type="project" value="InterPro"/>
</dbReference>
<organism evidence="15 16">
    <name type="scientific">Petromyzon marinus</name>
    <name type="common">Sea lamprey</name>
    <dbReference type="NCBI Taxonomy" id="7757"/>
    <lineage>
        <taxon>Eukaryota</taxon>
        <taxon>Metazoa</taxon>
        <taxon>Chordata</taxon>
        <taxon>Craniata</taxon>
        <taxon>Vertebrata</taxon>
        <taxon>Cyclostomata</taxon>
        <taxon>Hyperoartia</taxon>
        <taxon>Petromyzontiformes</taxon>
        <taxon>Petromyzontidae</taxon>
        <taxon>Petromyzon</taxon>
    </lineage>
</organism>
<evidence type="ECO:0000256" key="7">
    <source>
        <dbReference type="ARBA" id="ARBA00023136"/>
    </source>
</evidence>
<dbReference type="GO" id="GO:0014059">
    <property type="term" value="P:regulation of dopamine secretion"/>
    <property type="evidence" value="ECO:0007669"/>
    <property type="project" value="TreeGrafter"/>
</dbReference>
<dbReference type="PRINTS" id="PR00237">
    <property type="entry name" value="GPCRRHODOPSN"/>
</dbReference>
<evidence type="ECO:0000256" key="1">
    <source>
        <dbReference type="ARBA" id="ARBA00004651"/>
    </source>
</evidence>
<evidence type="ECO:0000256" key="11">
    <source>
        <dbReference type="RuleBase" id="RU000688"/>
    </source>
</evidence>
<feature type="compositionally biased region" description="Polar residues" evidence="12">
    <location>
        <begin position="56"/>
        <end position="69"/>
    </location>
</feature>
<feature type="transmembrane region" description="Helical" evidence="13">
    <location>
        <begin position="172"/>
        <end position="192"/>
    </location>
</feature>
<accession>A0AAJ7WZX7</accession>
<dbReference type="GO" id="GO:0043266">
    <property type="term" value="P:regulation of potassium ion transport"/>
    <property type="evidence" value="ECO:0007669"/>
    <property type="project" value="TreeGrafter"/>
</dbReference>
<evidence type="ECO:0000256" key="12">
    <source>
        <dbReference type="SAM" id="MobiDB-lite"/>
    </source>
</evidence>
<dbReference type="FunFam" id="1.20.1070.10:FF:000523">
    <property type="entry name" value="5-hydroxytryptamine receptor 2B"/>
    <property type="match status" value="1"/>
</dbReference>
<dbReference type="InterPro" id="IPR002185">
    <property type="entry name" value="Dopamine_D4_rcpt"/>
</dbReference>
<feature type="compositionally biased region" description="Basic and acidic residues" evidence="12">
    <location>
        <begin position="296"/>
        <end position="307"/>
    </location>
</feature>
<keyword evidence="15" id="KW-1185">Reference proteome</keyword>
<dbReference type="Proteomes" id="UP001318040">
    <property type="component" value="Chromosome 24"/>
</dbReference>
<dbReference type="SUPFAM" id="SSF81321">
    <property type="entry name" value="Family A G protein-coupled receptor-like"/>
    <property type="match status" value="1"/>
</dbReference>